<evidence type="ECO:0000313" key="11">
    <source>
        <dbReference type="EMBL" id="CAE2266505.1"/>
    </source>
</evidence>
<keyword evidence="5" id="KW-0677">Repeat</keyword>
<evidence type="ECO:0000256" key="8">
    <source>
        <dbReference type="PROSITE-ProRule" id="PRU00282"/>
    </source>
</evidence>
<dbReference type="PROSITE" id="PS50920">
    <property type="entry name" value="SOLCAR"/>
    <property type="match status" value="3"/>
</dbReference>
<reference evidence="11" key="1">
    <citation type="submission" date="2021-01" db="EMBL/GenBank/DDBJ databases">
        <authorList>
            <person name="Corre E."/>
            <person name="Pelletier E."/>
            <person name="Niang G."/>
            <person name="Scheremetjew M."/>
            <person name="Finn R."/>
            <person name="Kale V."/>
            <person name="Holt S."/>
            <person name="Cochrane G."/>
            <person name="Meng A."/>
            <person name="Brown T."/>
            <person name="Cohen L."/>
        </authorList>
    </citation>
    <scope>NUCLEOTIDE SEQUENCE</scope>
    <source>
        <strain evidence="11">Isolate 1302-5</strain>
    </source>
</reference>
<evidence type="ECO:0000256" key="7">
    <source>
        <dbReference type="ARBA" id="ARBA00023136"/>
    </source>
</evidence>
<keyword evidence="3 9" id="KW-0813">Transport</keyword>
<sequence>MILSIRLNLMMKCMAKNALAFALVFPLLAYTRALSSNAPSARRGPGRTESPVPCFHTRSGSGDQNIIPHDRDSSTETNGHQYSERSLSVSRSAFLSAAGGALLTTFLPNPAVAESEYLINRSSCAPKGGKAVYDGKISEVSSTSVTVAKSQKTSETLEESISGFLSGAALAATKTVVKYPLDTATVRLQMPKSSYSIMAIPDLFKGSFRGISGPLISNIPAGAIFFAVKDAAKSALKENGASRWLATSLAVAAALPPYWLVRNPSEVVKTRQQAGVEGYGEGTSLIDAFKVALSTETTDNTSGVGKLYAGYWENLLYALPADLIKFLCYDSLTGGRKGLPPLEGAAYGAFSTAIAQLVTTPLDVVRNRVMAGEDTIRKGGAESGDDNFSQLSYVQAFKDIADEEGVRALFSGASPRVGKAILSGAIQFATYEETKQSISKAFLQGKQ</sequence>
<evidence type="ECO:0008006" key="12">
    <source>
        <dbReference type="Google" id="ProtNLM"/>
    </source>
</evidence>
<evidence type="ECO:0000256" key="1">
    <source>
        <dbReference type="ARBA" id="ARBA00004141"/>
    </source>
</evidence>
<gene>
    <name evidence="11" type="ORF">OAUR00152_LOCUS29182</name>
</gene>
<dbReference type="GO" id="GO:0016020">
    <property type="term" value="C:membrane"/>
    <property type="evidence" value="ECO:0007669"/>
    <property type="project" value="UniProtKB-SubCell"/>
</dbReference>
<protein>
    <recommendedName>
        <fullName evidence="12">Mitochondrial carrier protein</fullName>
    </recommendedName>
</protein>
<feature type="repeat" description="Solcar" evidence="8">
    <location>
        <begin position="339"/>
        <end position="437"/>
    </location>
</feature>
<evidence type="ECO:0000256" key="2">
    <source>
        <dbReference type="ARBA" id="ARBA00006375"/>
    </source>
</evidence>
<keyword evidence="4 8" id="KW-0812">Transmembrane</keyword>
<keyword evidence="7 8" id="KW-0472">Membrane</keyword>
<proteinExistence type="inferred from homology"/>
<dbReference type="AlphaFoldDB" id="A0A7S4N5T8"/>
<keyword evidence="6" id="KW-1133">Transmembrane helix</keyword>
<dbReference type="EMBL" id="HBKQ01042336">
    <property type="protein sequence ID" value="CAE2266505.1"/>
    <property type="molecule type" value="Transcribed_RNA"/>
</dbReference>
<feature type="region of interest" description="Disordered" evidence="10">
    <location>
        <begin position="37"/>
        <end position="82"/>
    </location>
</feature>
<evidence type="ECO:0000256" key="6">
    <source>
        <dbReference type="ARBA" id="ARBA00022989"/>
    </source>
</evidence>
<comment type="subcellular location">
    <subcellularLocation>
        <location evidence="1">Membrane</location>
        <topology evidence="1">Multi-pass membrane protein</topology>
    </subcellularLocation>
</comment>
<evidence type="ECO:0000256" key="3">
    <source>
        <dbReference type="ARBA" id="ARBA00022448"/>
    </source>
</evidence>
<name>A0A7S4N5T8_9STRA</name>
<accession>A0A7S4N5T8</accession>
<dbReference type="PANTHER" id="PTHR45667">
    <property type="entry name" value="S-ADENOSYLMETHIONINE MITOCHONDRIAL CARRIER PROTEIN"/>
    <property type="match status" value="1"/>
</dbReference>
<feature type="repeat" description="Solcar" evidence="8">
    <location>
        <begin position="242"/>
        <end position="335"/>
    </location>
</feature>
<comment type="similarity">
    <text evidence="2 9">Belongs to the mitochondrial carrier (TC 2.A.29) family.</text>
</comment>
<dbReference type="InterPro" id="IPR018108">
    <property type="entry name" value="MCP_transmembrane"/>
</dbReference>
<evidence type="ECO:0000256" key="4">
    <source>
        <dbReference type="ARBA" id="ARBA00022692"/>
    </source>
</evidence>
<evidence type="ECO:0000256" key="9">
    <source>
        <dbReference type="RuleBase" id="RU000488"/>
    </source>
</evidence>
<evidence type="ECO:0000256" key="10">
    <source>
        <dbReference type="SAM" id="MobiDB-lite"/>
    </source>
</evidence>
<evidence type="ECO:0000256" key="5">
    <source>
        <dbReference type="ARBA" id="ARBA00022737"/>
    </source>
</evidence>
<dbReference type="Pfam" id="PF00153">
    <property type="entry name" value="Mito_carr"/>
    <property type="match status" value="3"/>
</dbReference>
<dbReference type="Gene3D" id="1.50.40.10">
    <property type="entry name" value="Mitochondrial carrier domain"/>
    <property type="match status" value="1"/>
</dbReference>
<dbReference type="SUPFAM" id="SSF103506">
    <property type="entry name" value="Mitochondrial carrier"/>
    <property type="match status" value="1"/>
</dbReference>
<feature type="repeat" description="Solcar" evidence="8">
    <location>
        <begin position="158"/>
        <end position="235"/>
    </location>
</feature>
<organism evidence="11">
    <name type="scientific">Odontella aurita</name>
    <dbReference type="NCBI Taxonomy" id="265563"/>
    <lineage>
        <taxon>Eukaryota</taxon>
        <taxon>Sar</taxon>
        <taxon>Stramenopiles</taxon>
        <taxon>Ochrophyta</taxon>
        <taxon>Bacillariophyta</taxon>
        <taxon>Mediophyceae</taxon>
        <taxon>Biddulphiophycidae</taxon>
        <taxon>Eupodiscales</taxon>
        <taxon>Odontellaceae</taxon>
        <taxon>Odontella</taxon>
    </lineage>
</organism>
<dbReference type="InterPro" id="IPR023395">
    <property type="entry name" value="MCP_dom_sf"/>
</dbReference>